<comment type="caution">
    <text evidence="1">The sequence shown here is derived from an EMBL/GenBank/DDBJ whole genome shotgun (WGS) entry which is preliminary data.</text>
</comment>
<name>A0A8J3QV14_9ACTN</name>
<dbReference type="RefSeq" id="WP_203920519.1">
    <property type="nucleotide sequence ID" value="NZ_BONZ01000049.1"/>
</dbReference>
<sequence length="269" mass="29546">MTDARQWIHGLGPELAVQARLLDRLLTAVEADARWEWLELGCSVAEGRGDELSDLDVGLGHIGDDSPPIDDVTNMLRGFGDVVDLSAQPWDGVHRWWVQYADGGQIDLVVLPAAIRSGKAPRSVALLDRRGRLATTFTPRKWAAAPDDPHRWLLDGWEALSNVAKYLRRASLLEGIEQIHRGRTRVLQLWAVGEGVPYPEFGLTSLLDDADAQLPPDIEATYPSPDPAGVLSAALATATLLYRAGHHAQPELDTPLRHFVTTRLQTLNA</sequence>
<accession>A0A8J3QV14</accession>
<protein>
    <submittedName>
        <fullName evidence="1">Uncharacterized protein</fullName>
    </submittedName>
</protein>
<evidence type="ECO:0000313" key="2">
    <source>
        <dbReference type="Proteomes" id="UP000642748"/>
    </source>
</evidence>
<dbReference type="AlphaFoldDB" id="A0A8J3QV14"/>
<dbReference type="Proteomes" id="UP000642748">
    <property type="component" value="Unassembled WGS sequence"/>
</dbReference>
<reference evidence="1" key="1">
    <citation type="submission" date="2021-01" db="EMBL/GenBank/DDBJ databases">
        <title>Whole genome shotgun sequence of Rugosimonospora africana NBRC 104875.</title>
        <authorList>
            <person name="Komaki H."/>
            <person name="Tamura T."/>
        </authorList>
    </citation>
    <scope>NUCLEOTIDE SEQUENCE</scope>
    <source>
        <strain evidence="1">NBRC 104875</strain>
    </source>
</reference>
<keyword evidence="2" id="KW-1185">Reference proteome</keyword>
<proteinExistence type="predicted"/>
<dbReference type="EMBL" id="BONZ01000049">
    <property type="protein sequence ID" value="GIH16949.1"/>
    <property type="molecule type" value="Genomic_DNA"/>
</dbReference>
<dbReference type="InterPro" id="IPR043519">
    <property type="entry name" value="NT_sf"/>
</dbReference>
<gene>
    <name evidence="1" type="ORF">Raf01_51210</name>
</gene>
<organism evidence="1 2">
    <name type="scientific">Rugosimonospora africana</name>
    <dbReference type="NCBI Taxonomy" id="556532"/>
    <lineage>
        <taxon>Bacteria</taxon>
        <taxon>Bacillati</taxon>
        <taxon>Actinomycetota</taxon>
        <taxon>Actinomycetes</taxon>
        <taxon>Micromonosporales</taxon>
        <taxon>Micromonosporaceae</taxon>
        <taxon>Rugosimonospora</taxon>
    </lineage>
</organism>
<dbReference type="Gene3D" id="3.30.460.10">
    <property type="entry name" value="Beta Polymerase, domain 2"/>
    <property type="match status" value="1"/>
</dbReference>
<evidence type="ECO:0000313" key="1">
    <source>
        <dbReference type="EMBL" id="GIH16949.1"/>
    </source>
</evidence>